<accession>R1G6Q8</accession>
<dbReference type="KEGG" id="npa:UCRNP2_6088"/>
<proteinExistence type="predicted"/>
<protein>
    <submittedName>
        <fullName evidence="2">Uncharacterized protein</fullName>
    </submittedName>
</protein>
<reference evidence="3" key="1">
    <citation type="journal article" date="2013" name="Genome Announc.">
        <title>Draft genome sequence of Neofusicoccum parvum isolate UCR-NP2, a fungal vascular pathogen associated with grapevine cankers.</title>
        <authorList>
            <person name="Blanco-Ulate B."/>
            <person name="Rolshausen P."/>
            <person name="Cantu D."/>
        </authorList>
    </citation>
    <scope>NUCLEOTIDE SEQUENCE [LARGE SCALE GENOMIC DNA]</scope>
    <source>
        <strain evidence="3">UCR-NP2</strain>
    </source>
</reference>
<evidence type="ECO:0000313" key="2">
    <source>
        <dbReference type="EMBL" id="EOD47170.1"/>
    </source>
</evidence>
<evidence type="ECO:0000313" key="3">
    <source>
        <dbReference type="Proteomes" id="UP000013521"/>
    </source>
</evidence>
<gene>
    <name evidence="2" type="ORF">UCRNP2_6088</name>
</gene>
<name>R1G6Q8_BOTPV</name>
<dbReference type="EMBL" id="KB916358">
    <property type="protein sequence ID" value="EOD47170.1"/>
    <property type="molecule type" value="Genomic_DNA"/>
</dbReference>
<dbReference type="AlphaFoldDB" id="R1G6Q8"/>
<evidence type="ECO:0000256" key="1">
    <source>
        <dbReference type="SAM" id="MobiDB-lite"/>
    </source>
</evidence>
<organism evidence="2 3">
    <name type="scientific">Botryosphaeria parva (strain UCR-NP2)</name>
    <name type="common">Grapevine canker fungus</name>
    <name type="synonym">Neofusicoccum parvum</name>
    <dbReference type="NCBI Taxonomy" id="1287680"/>
    <lineage>
        <taxon>Eukaryota</taxon>
        <taxon>Fungi</taxon>
        <taxon>Dikarya</taxon>
        <taxon>Ascomycota</taxon>
        <taxon>Pezizomycotina</taxon>
        <taxon>Dothideomycetes</taxon>
        <taxon>Dothideomycetes incertae sedis</taxon>
        <taxon>Botryosphaeriales</taxon>
        <taxon>Botryosphaeriaceae</taxon>
        <taxon>Neofusicoccum</taxon>
    </lineage>
</organism>
<dbReference type="Proteomes" id="UP000013521">
    <property type="component" value="Unassembled WGS sequence"/>
</dbReference>
<sequence length="203" mass="22972">MPPKTPARKLLRMPKFSTPKTLRLDSFLSAVHNANKGNSEAWAAAKWDDVADEYLAAHEAFHRRGSRSHSNALSELASPAARSLRNRFESYRSKASANRKPGAEAAAKTPDGWTVPDPLDCGKIMNLRYAGCLSKVAAANEGRFLDKESADEVLRRFEERAREAAGGRLSKREEGALGNMRKERKVYWRREKEIDKRKEEWMK</sequence>
<feature type="region of interest" description="Disordered" evidence="1">
    <location>
        <begin position="92"/>
        <end position="112"/>
    </location>
</feature>
<dbReference type="HOGENOM" id="CLU_1348738_0_0_1"/>